<dbReference type="Proteomes" id="UP000093199">
    <property type="component" value="Unassembled WGS sequence"/>
</dbReference>
<evidence type="ECO:0000259" key="1">
    <source>
        <dbReference type="Pfam" id="PF09860"/>
    </source>
</evidence>
<reference evidence="2 3" key="1">
    <citation type="submission" date="2016-07" db="EMBL/GenBank/DDBJ databases">
        <title>Caryophanon tenue genome sequencing.</title>
        <authorList>
            <person name="Verma A."/>
            <person name="Pal Y."/>
            <person name="Krishnamurthi S."/>
        </authorList>
    </citation>
    <scope>NUCLEOTIDE SEQUENCE [LARGE SCALE GENOMIC DNA]</scope>
    <source>
        <strain evidence="2 3">DSM 14152</strain>
    </source>
</reference>
<proteinExistence type="predicted"/>
<organism evidence="2 3">
    <name type="scientific">Caryophanon tenue</name>
    <dbReference type="NCBI Taxonomy" id="33978"/>
    <lineage>
        <taxon>Bacteria</taxon>
        <taxon>Bacillati</taxon>
        <taxon>Bacillota</taxon>
        <taxon>Bacilli</taxon>
        <taxon>Bacillales</taxon>
        <taxon>Caryophanaceae</taxon>
        <taxon>Caryophanon</taxon>
    </lineage>
</organism>
<dbReference type="InterPro" id="IPR018656">
    <property type="entry name" value="DUF2087"/>
</dbReference>
<evidence type="ECO:0000313" key="2">
    <source>
        <dbReference type="EMBL" id="OCS84608.1"/>
    </source>
</evidence>
<dbReference type="Pfam" id="PF09860">
    <property type="entry name" value="DUF2087"/>
    <property type="match status" value="1"/>
</dbReference>
<protein>
    <submittedName>
        <fullName evidence="2">Transcriptional regulator</fullName>
    </submittedName>
</protein>
<dbReference type="AlphaFoldDB" id="A0A1C0YBP9"/>
<feature type="domain" description="DUF2087" evidence="1">
    <location>
        <begin position="174"/>
        <end position="239"/>
    </location>
</feature>
<dbReference type="EMBL" id="MASJ01000023">
    <property type="protein sequence ID" value="OCS84608.1"/>
    <property type="molecule type" value="Genomic_DNA"/>
</dbReference>
<name>A0A1C0YBP9_9BACL</name>
<dbReference type="STRING" id="33978.A6M13_03255"/>
<comment type="caution">
    <text evidence="2">The sequence shown here is derived from an EMBL/GenBank/DDBJ whole genome shotgun (WGS) entry which is preliminary data.</text>
</comment>
<accession>A0A1C0YBP9</accession>
<gene>
    <name evidence="2" type="ORF">A6M13_03255</name>
</gene>
<sequence length="242" mass="28558">MEVLDIPLEDLIKGYQCINNEYHCLFCEAAFNHDYVYPMNEQFLTAEGMMKHHITLHHRSSFYGLLSLDKKIHGLSDVQMEMMKHFYEGTSDKDIVSQSNLTSVSTVRQHRFKLREKERQAKLFLALMQLLKEPENYSIHKGAKQVDERYGVEQQERDKVLKTYFKNGLEGEMTIIPSKEKKKIIILQHIVKRFEAGKIYTEKEVNDILKTVHADFVSLRRHLIEYGFMMRNDDGSEYTLKM</sequence>
<keyword evidence="3" id="KW-1185">Reference proteome</keyword>
<evidence type="ECO:0000313" key="3">
    <source>
        <dbReference type="Proteomes" id="UP000093199"/>
    </source>
</evidence>
<dbReference type="RefSeq" id="WP_066545703.1">
    <property type="nucleotide sequence ID" value="NZ_MASJ01000023.1"/>
</dbReference>
<dbReference type="OrthoDB" id="9789954at2"/>